<dbReference type="InterPro" id="IPR029028">
    <property type="entry name" value="Alpha/beta_knot_MTases"/>
</dbReference>
<dbReference type="Pfam" id="PF08032">
    <property type="entry name" value="SpoU_sub_bind"/>
    <property type="match status" value="1"/>
</dbReference>
<feature type="domain" description="RNA 2-O ribose methyltransferase substrate binding" evidence="4">
    <location>
        <begin position="121"/>
        <end position="196"/>
    </location>
</feature>
<dbReference type="SUPFAM" id="SSF55315">
    <property type="entry name" value="L30e-like"/>
    <property type="match status" value="1"/>
</dbReference>
<dbReference type="GO" id="GO:0005829">
    <property type="term" value="C:cytosol"/>
    <property type="evidence" value="ECO:0007669"/>
    <property type="project" value="TreeGrafter"/>
</dbReference>
<dbReference type="RefSeq" id="WP_116630812.1">
    <property type="nucleotide sequence ID" value="NZ_QENU01000001.1"/>
</dbReference>
<dbReference type="InterPro" id="IPR029026">
    <property type="entry name" value="tRNA_m1G_MTases_N"/>
</dbReference>
<protein>
    <submittedName>
        <fullName evidence="5">TrmH RNA methyltransferase</fullName>
    </submittedName>
</protein>
<name>A0A2U0TGP1_9PAST</name>
<feature type="compositionally biased region" description="Polar residues" evidence="3">
    <location>
        <begin position="1"/>
        <end position="15"/>
    </location>
</feature>
<evidence type="ECO:0000313" key="5">
    <source>
        <dbReference type="EMBL" id="PVX42698.1"/>
    </source>
</evidence>
<evidence type="ECO:0000256" key="3">
    <source>
        <dbReference type="SAM" id="MobiDB-lite"/>
    </source>
</evidence>
<evidence type="ECO:0000259" key="4">
    <source>
        <dbReference type="SMART" id="SM00967"/>
    </source>
</evidence>
<dbReference type="InterPro" id="IPR016479">
    <property type="entry name" value="YfiF_prd"/>
</dbReference>
<reference evidence="5 6" key="1">
    <citation type="submission" date="2018-05" db="EMBL/GenBank/DDBJ databases">
        <title>Genomic Encyclopedia of Type Strains, Phase IV (KMG-IV): sequencing the most valuable type-strain genomes for metagenomic binning, comparative biology and taxonomic classification.</title>
        <authorList>
            <person name="Goeker M."/>
        </authorList>
    </citation>
    <scope>NUCLEOTIDE SEQUENCE [LARGE SCALE GENOMIC DNA]</scope>
    <source>
        <strain evidence="5 6">DSM 22999</strain>
    </source>
</reference>
<accession>A0A2U0TGP1</accession>
<dbReference type="OrthoDB" id="9785673at2"/>
<keyword evidence="1 5" id="KW-0489">Methyltransferase</keyword>
<dbReference type="AlphaFoldDB" id="A0A2U0TGP1"/>
<dbReference type="GO" id="GO:0032259">
    <property type="term" value="P:methylation"/>
    <property type="evidence" value="ECO:0007669"/>
    <property type="project" value="UniProtKB-KW"/>
</dbReference>
<dbReference type="GO" id="GO:0003723">
    <property type="term" value="F:RNA binding"/>
    <property type="evidence" value="ECO:0007669"/>
    <property type="project" value="InterPro"/>
</dbReference>
<dbReference type="Gene3D" id="3.30.1330.30">
    <property type="match status" value="1"/>
</dbReference>
<organism evidence="5 6">
    <name type="scientific">Alitibacter langaaensis DSM 22999</name>
    <dbReference type="NCBI Taxonomy" id="1122935"/>
    <lineage>
        <taxon>Bacteria</taxon>
        <taxon>Pseudomonadati</taxon>
        <taxon>Pseudomonadota</taxon>
        <taxon>Gammaproteobacteria</taxon>
        <taxon>Pasteurellales</taxon>
        <taxon>Pasteurellaceae</taxon>
        <taxon>Alitibacter</taxon>
    </lineage>
</organism>
<dbReference type="InterPro" id="IPR013123">
    <property type="entry name" value="SpoU_subst-bd"/>
</dbReference>
<dbReference type="EMBL" id="QENU01000001">
    <property type="protein sequence ID" value="PVX42698.1"/>
    <property type="molecule type" value="Genomic_DNA"/>
</dbReference>
<dbReference type="CDD" id="cd18095">
    <property type="entry name" value="SpoU-like_rRNA-MTase"/>
    <property type="match status" value="1"/>
</dbReference>
<dbReference type="Proteomes" id="UP000245909">
    <property type="component" value="Unassembled WGS sequence"/>
</dbReference>
<sequence length="351" mass="38980">MSQFKQPKFQSANNENRFKERVVGERSERQFNDKKQPFNRFEKKHKNRPHFNDKSDDRTFRSQPLETQITETTLGNASGSGKVKVMVKSTGVSDKPKAKKTGALSPRAPEKIKKNRAEEMKVFGENACLALFSQRPESIVRAWATVEMSHRLGEMFSYLAANKKAYHVVDRAELELVSGSEHHGGICLLVKKQRPFTLTGYLDIPRQADCLLMLDGVANNPQNIGGIVRTCAYYGVKNVLSCDPELLNSPNAFRVAEGGMEYVHCLQSEATDTALNQLRKAGYQIVHLSNDKNAQTVNALTLQDKVVFVLANDNFAQQSDAVVTLSLANPLKSGLNVAVSAGVLLAKWVAR</sequence>
<dbReference type="PANTHER" id="PTHR46429:SF2">
    <property type="entry name" value="TRNA_RRNA METHYLTRANSFERASE"/>
    <property type="match status" value="1"/>
</dbReference>
<evidence type="ECO:0000256" key="2">
    <source>
        <dbReference type="ARBA" id="ARBA00022679"/>
    </source>
</evidence>
<dbReference type="InterPro" id="IPR029064">
    <property type="entry name" value="Ribosomal_eL30-like_sf"/>
</dbReference>
<comment type="caution">
    <text evidence="5">The sequence shown here is derived from an EMBL/GenBank/DDBJ whole genome shotgun (WGS) entry which is preliminary data.</text>
</comment>
<dbReference type="SUPFAM" id="SSF75217">
    <property type="entry name" value="alpha/beta knot"/>
    <property type="match status" value="1"/>
</dbReference>
<dbReference type="InterPro" id="IPR001537">
    <property type="entry name" value="SpoU_MeTrfase"/>
</dbReference>
<dbReference type="InterPro" id="IPR004441">
    <property type="entry name" value="rRNA_MeTrfase_TrmH"/>
</dbReference>
<feature type="compositionally biased region" description="Basic and acidic residues" evidence="3">
    <location>
        <begin position="50"/>
        <end position="60"/>
    </location>
</feature>
<keyword evidence="6" id="KW-1185">Reference proteome</keyword>
<dbReference type="GO" id="GO:0006396">
    <property type="term" value="P:RNA processing"/>
    <property type="evidence" value="ECO:0007669"/>
    <property type="project" value="InterPro"/>
</dbReference>
<evidence type="ECO:0000313" key="6">
    <source>
        <dbReference type="Proteomes" id="UP000245909"/>
    </source>
</evidence>
<dbReference type="Pfam" id="PF00588">
    <property type="entry name" value="SpoU_methylase"/>
    <property type="match status" value="1"/>
</dbReference>
<keyword evidence="2 5" id="KW-0808">Transferase</keyword>
<dbReference type="SMART" id="SM00967">
    <property type="entry name" value="SpoU_sub_bind"/>
    <property type="match status" value="1"/>
</dbReference>
<dbReference type="PIRSF" id="PIRSF006280">
    <property type="entry name" value="YfiF_prd"/>
    <property type="match status" value="1"/>
</dbReference>
<dbReference type="GO" id="GO:0008173">
    <property type="term" value="F:RNA methyltransferase activity"/>
    <property type="evidence" value="ECO:0007669"/>
    <property type="project" value="InterPro"/>
</dbReference>
<dbReference type="Gene3D" id="3.40.1280.10">
    <property type="match status" value="1"/>
</dbReference>
<feature type="region of interest" description="Disordered" evidence="3">
    <location>
        <begin position="1"/>
        <end position="68"/>
    </location>
</feature>
<evidence type="ECO:0000256" key="1">
    <source>
        <dbReference type="ARBA" id="ARBA00022603"/>
    </source>
</evidence>
<feature type="compositionally biased region" description="Basic and acidic residues" evidence="3">
    <location>
        <begin position="16"/>
        <end position="36"/>
    </location>
</feature>
<gene>
    <name evidence="5" type="ORF">C8D76_10123</name>
</gene>
<proteinExistence type="predicted"/>
<dbReference type="PANTHER" id="PTHR46429">
    <property type="entry name" value="23S RRNA (GUANOSINE-2'-O-)-METHYLTRANSFERASE RLMB"/>
    <property type="match status" value="1"/>
</dbReference>